<dbReference type="Gene3D" id="1.10.1790.50">
    <property type="match status" value="1"/>
</dbReference>
<dbReference type="Proteomes" id="UP000239706">
    <property type="component" value="Unassembled WGS sequence"/>
</dbReference>
<reference evidence="1 2" key="1">
    <citation type="submission" date="2018-03" db="EMBL/GenBank/DDBJ databases">
        <title>Genome sequence of Clostridium liquoris DSM 100320.</title>
        <authorList>
            <person name="Poehlein A."/>
            <person name="Daniel R."/>
        </authorList>
    </citation>
    <scope>NUCLEOTIDE SEQUENCE [LARGE SCALE GENOMIC DNA]</scope>
    <source>
        <strain evidence="1 2">DSM 100320</strain>
    </source>
</reference>
<dbReference type="AlphaFoldDB" id="A0A2T0B0J7"/>
<accession>A0A2T0B0J7</accession>
<evidence type="ECO:0000313" key="1">
    <source>
        <dbReference type="EMBL" id="PRR77070.1"/>
    </source>
</evidence>
<protein>
    <submittedName>
        <fullName evidence="1">Uncharacterized protein</fullName>
    </submittedName>
</protein>
<comment type="caution">
    <text evidence="1">The sequence shown here is derived from an EMBL/GenBank/DDBJ whole genome shotgun (WGS) entry which is preliminary data.</text>
</comment>
<keyword evidence="2" id="KW-1185">Reference proteome</keyword>
<proteinExistence type="predicted"/>
<organism evidence="1 2">
    <name type="scientific">Clostridium liquoris</name>
    <dbReference type="NCBI Taxonomy" id="1289519"/>
    <lineage>
        <taxon>Bacteria</taxon>
        <taxon>Bacillati</taxon>
        <taxon>Bacillota</taxon>
        <taxon>Clostridia</taxon>
        <taxon>Eubacteriales</taxon>
        <taxon>Clostridiaceae</taxon>
        <taxon>Clostridium</taxon>
    </lineage>
</organism>
<gene>
    <name evidence="1" type="ORF">CLLI_25880</name>
</gene>
<dbReference type="EMBL" id="PVXO01000069">
    <property type="protein sequence ID" value="PRR77070.1"/>
    <property type="molecule type" value="Genomic_DNA"/>
</dbReference>
<name>A0A2T0B0J7_9CLOT</name>
<evidence type="ECO:0000313" key="2">
    <source>
        <dbReference type="Proteomes" id="UP000239706"/>
    </source>
</evidence>
<sequence length="45" mass="5094">MVFLEINGIELKCSDEEIIDLGLGTASGKYDAEYIKQWIINCSNR</sequence>